<protein>
    <recommendedName>
        <fullName evidence="11">Major facilitator superfamily (MFS) profile domain-containing protein</fullName>
    </recommendedName>
</protein>
<keyword evidence="2" id="KW-0813">Transport</keyword>
<dbReference type="GO" id="GO:0005886">
    <property type="term" value="C:plasma membrane"/>
    <property type="evidence" value="ECO:0007669"/>
    <property type="project" value="UniProtKB-SubCell"/>
</dbReference>
<reference evidence="12" key="1">
    <citation type="submission" date="2022-09" db="EMBL/GenBank/DDBJ databases">
        <title>Fusarium specimens isolated from Avocado Roots.</title>
        <authorList>
            <person name="Stajich J."/>
            <person name="Roper C."/>
            <person name="Heimlech-Rivalta G."/>
        </authorList>
    </citation>
    <scope>NUCLEOTIDE SEQUENCE</scope>
    <source>
        <strain evidence="12">A02</strain>
    </source>
</reference>
<feature type="domain" description="Major facilitator superfamily (MFS) profile" evidence="11">
    <location>
        <begin position="60"/>
        <end position="488"/>
    </location>
</feature>
<keyword evidence="5 10" id="KW-1133">Transmembrane helix</keyword>
<accession>A0A9W8QXB7</accession>
<dbReference type="InterPro" id="IPR036259">
    <property type="entry name" value="MFS_trans_sf"/>
</dbReference>
<dbReference type="Gene3D" id="1.20.1250.20">
    <property type="entry name" value="MFS general substrate transporter like domains"/>
    <property type="match status" value="1"/>
</dbReference>
<feature type="compositionally biased region" description="Acidic residues" evidence="9">
    <location>
        <begin position="518"/>
        <end position="528"/>
    </location>
</feature>
<evidence type="ECO:0000256" key="4">
    <source>
        <dbReference type="ARBA" id="ARBA00022692"/>
    </source>
</evidence>
<keyword evidence="6 10" id="KW-0472">Membrane</keyword>
<dbReference type="SUPFAM" id="SSF103473">
    <property type="entry name" value="MFS general substrate transporter"/>
    <property type="match status" value="1"/>
</dbReference>
<dbReference type="InterPro" id="IPR011701">
    <property type="entry name" value="MFS"/>
</dbReference>
<dbReference type="PANTHER" id="PTHR43791">
    <property type="entry name" value="PERMEASE-RELATED"/>
    <property type="match status" value="1"/>
</dbReference>
<feature type="transmembrane region" description="Helical" evidence="10">
    <location>
        <begin position="368"/>
        <end position="390"/>
    </location>
</feature>
<evidence type="ECO:0000313" key="13">
    <source>
        <dbReference type="Proteomes" id="UP001152087"/>
    </source>
</evidence>
<gene>
    <name evidence="12" type="ORF">NW755_012815</name>
</gene>
<dbReference type="FunFam" id="1.20.1250.20:FF:000065">
    <property type="entry name" value="Putative MFS pantothenate transporter"/>
    <property type="match status" value="1"/>
</dbReference>
<feature type="transmembrane region" description="Helical" evidence="10">
    <location>
        <begin position="186"/>
        <end position="208"/>
    </location>
</feature>
<keyword evidence="7" id="KW-0325">Glycoprotein</keyword>
<evidence type="ECO:0000256" key="5">
    <source>
        <dbReference type="ARBA" id="ARBA00022989"/>
    </source>
</evidence>
<feature type="transmembrane region" description="Helical" evidence="10">
    <location>
        <begin position="152"/>
        <end position="174"/>
    </location>
</feature>
<keyword evidence="3" id="KW-1003">Cell membrane</keyword>
<dbReference type="FunFam" id="1.20.1250.20:FF:000386">
    <property type="entry name" value="MFS general substrate transporter"/>
    <property type="match status" value="1"/>
</dbReference>
<dbReference type="Pfam" id="PF07690">
    <property type="entry name" value="MFS_1"/>
    <property type="match status" value="1"/>
</dbReference>
<dbReference type="InterPro" id="IPR020846">
    <property type="entry name" value="MFS_dom"/>
</dbReference>
<evidence type="ECO:0000256" key="3">
    <source>
        <dbReference type="ARBA" id="ARBA00022475"/>
    </source>
</evidence>
<feature type="transmembrane region" description="Helical" evidence="10">
    <location>
        <begin position="462"/>
        <end position="484"/>
    </location>
</feature>
<feature type="transmembrane region" description="Helical" evidence="10">
    <location>
        <begin position="126"/>
        <end position="146"/>
    </location>
</feature>
<feature type="transmembrane region" description="Helical" evidence="10">
    <location>
        <begin position="101"/>
        <end position="119"/>
    </location>
</feature>
<evidence type="ECO:0000256" key="1">
    <source>
        <dbReference type="ARBA" id="ARBA00004651"/>
    </source>
</evidence>
<dbReference type="AlphaFoldDB" id="A0A9W8QXB7"/>
<keyword evidence="4 10" id="KW-0812">Transmembrane</keyword>
<comment type="subcellular location">
    <subcellularLocation>
        <location evidence="1">Cell membrane</location>
        <topology evidence="1">Multi-pass membrane protein</topology>
    </subcellularLocation>
</comment>
<comment type="caution">
    <text evidence="12">The sequence shown here is derived from an EMBL/GenBank/DDBJ whole genome shotgun (WGS) entry which is preliminary data.</text>
</comment>
<proteinExistence type="inferred from homology"/>
<feature type="region of interest" description="Disordered" evidence="9">
    <location>
        <begin position="497"/>
        <end position="528"/>
    </location>
</feature>
<dbReference type="PROSITE" id="PS50850">
    <property type="entry name" value="MFS"/>
    <property type="match status" value="1"/>
</dbReference>
<evidence type="ECO:0000256" key="6">
    <source>
        <dbReference type="ARBA" id="ARBA00023136"/>
    </source>
</evidence>
<dbReference type="EMBL" id="JAOQAV010000064">
    <property type="protein sequence ID" value="KAJ4178987.1"/>
    <property type="molecule type" value="Genomic_DNA"/>
</dbReference>
<keyword evidence="13" id="KW-1185">Reference proteome</keyword>
<evidence type="ECO:0000256" key="7">
    <source>
        <dbReference type="ARBA" id="ARBA00023180"/>
    </source>
</evidence>
<feature type="transmembrane region" description="Helical" evidence="10">
    <location>
        <begin position="335"/>
        <end position="356"/>
    </location>
</feature>
<evidence type="ECO:0000259" key="11">
    <source>
        <dbReference type="PROSITE" id="PS50850"/>
    </source>
</evidence>
<evidence type="ECO:0000256" key="9">
    <source>
        <dbReference type="SAM" id="MobiDB-lite"/>
    </source>
</evidence>
<evidence type="ECO:0000256" key="10">
    <source>
        <dbReference type="SAM" id="Phobius"/>
    </source>
</evidence>
<feature type="transmembrane region" description="Helical" evidence="10">
    <location>
        <begin position="52"/>
        <end position="70"/>
    </location>
</feature>
<evidence type="ECO:0000256" key="2">
    <source>
        <dbReference type="ARBA" id="ARBA00022448"/>
    </source>
</evidence>
<dbReference type="GO" id="GO:0022857">
    <property type="term" value="F:transmembrane transporter activity"/>
    <property type="evidence" value="ECO:0007669"/>
    <property type="project" value="InterPro"/>
</dbReference>
<sequence>MTEVQGRSSEGYVPLVEAQPDGTHHEVVVKPVQTWKGYIWDTWELPPDQRRLLFKVDAFILTFASIGYFLKNIDQTNVNNAFLSGMEEDLEMYGNQLVTSTSIWTVGYVIGQIPSNLLLTRISPRWVIPSLEVGWGIATICTSAVQSYRGLYALRFFVGFFESGFYPGIHYMLGSWYTPREIGKRAMLFWIAGSIGSMFSGFLQAAAYTNLDGVHGRAGWRWLFIIDGIITLPLAVAGYFFFPNLPQDGKRTWWTTEDEHILSVKRMQAIGRAGKQPWTRAKVKKTLRSWHTYHLPLLYILWNNGNPQAAMGYWLKSFNAQPPPMPGKSFSVPEINSLPIPTTAIFILMALTWAWTSDGPLQGKRWPFIYAGAALTLIFNLLFLSMPLYSDIDSRMVVYWLSHIGHGAGPLILSWINEICSADTEKRALLVAVANDLAYVVQAIMPNFMWKTTDFPAARKGYTYSSILQVLLLLETAIIQLLLWRDRRQELRSRIADSPPPLIYSDEEEQTGGSKAPEDEEMNDETSL</sequence>
<evidence type="ECO:0000256" key="8">
    <source>
        <dbReference type="ARBA" id="ARBA00037968"/>
    </source>
</evidence>
<feature type="transmembrane region" description="Helical" evidence="10">
    <location>
        <begin position="220"/>
        <end position="242"/>
    </location>
</feature>
<comment type="similarity">
    <text evidence="8">Belongs to the major facilitator superfamily. Allantoate permease family.</text>
</comment>
<organism evidence="12 13">
    <name type="scientific">Fusarium falciforme</name>
    <dbReference type="NCBI Taxonomy" id="195108"/>
    <lineage>
        <taxon>Eukaryota</taxon>
        <taxon>Fungi</taxon>
        <taxon>Dikarya</taxon>
        <taxon>Ascomycota</taxon>
        <taxon>Pezizomycotina</taxon>
        <taxon>Sordariomycetes</taxon>
        <taxon>Hypocreomycetidae</taxon>
        <taxon>Hypocreales</taxon>
        <taxon>Nectriaceae</taxon>
        <taxon>Fusarium</taxon>
        <taxon>Fusarium solani species complex</taxon>
    </lineage>
</organism>
<dbReference type="PANTHER" id="PTHR43791:SF39">
    <property type="entry name" value="TRANSPORTER LIZ1_SEO1, PUTATIVE (AFU_ORTHOLOGUE AFUA_3G00980)-RELATED"/>
    <property type="match status" value="1"/>
</dbReference>
<evidence type="ECO:0000313" key="12">
    <source>
        <dbReference type="EMBL" id="KAJ4178987.1"/>
    </source>
</evidence>
<name>A0A9W8QXB7_9HYPO</name>
<dbReference type="Proteomes" id="UP001152087">
    <property type="component" value="Unassembled WGS sequence"/>
</dbReference>
<feature type="transmembrane region" description="Helical" evidence="10">
    <location>
        <begin position="428"/>
        <end position="450"/>
    </location>
</feature>